<dbReference type="EMBL" id="CM056744">
    <property type="protein sequence ID" value="KAJ8667220.1"/>
    <property type="molecule type" value="Genomic_DNA"/>
</dbReference>
<dbReference type="Proteomes" id="UP001239111">
    <property type="component" value="Chromosome 4"/>
</dbReference>
<proteinExistence type="predicted"/>
<keyword evidence="2" id="KW-1185">Reference proteome</keyword>
<evidence type="ECO:0000313" key="1">
    <source>
        <dbReference type="EMBL" id="KAJ8667220.1"/>
    </source>
</evidence>
<comment type="caution">
    <text evidence="1">The sequence shown here is derived from an EMBL/GenBank/DDBJ whole genome shotgun (WGS) entry which is preliminary data.</text>
</comment>
<accession>A0ACC2N7Q4</accession>
<evidence type="ECO:0000313" key="2">
    <source>
        <dbReference type="Proteomes" id="UP001239111"/>
    </source>
</evidence>
<gene>
    <name evidence="1" type="ORF">QAD02_008882</name>
</gene>
<organism evidence="1 2">
    <name type="scientific">Eretmocerus hayati</name>
    <dbReference type="NCBI Taxonomy" id="131215"/>
    <lineage>
        <taxon>Eukaryota</taxon>
        <taxon>Metazoa</taxon>
        <taxon>Ecdysozoa</taxon>
        <taxon>Arthropoda</taxon>
        <taxon>Hexapoda</taxon>
        <taxon>Insecta</taxon>
        <taxon>Pterygota</taxon>
        <taxon>Neoptera</taxon>
        <taxon>Endopterygota</taxon>
        <taxon>Hymenoptera</taxon>
        <taxon>Apocrita</taxon>
        <taxon>Proctotrupomorpha</taxon>
        <taxon>Chalcidoidea</taxon>
        <taxon>Aphelinidae</taxon>
        <taxon>Aphelininae</taxon>
        <taxon>Eretmocerus</taxon>
    </lineage>
</organism>
<reference evidence="1" key="1">
    <citation type="submission" date="2023-04" db="EMBL/GenBank/DDBJ databases">
        <title>A chromosome-level genome assembly of the parasitoid wasp Eretmocerus hayati.</title>
        <authorList>
            <person name="Zhong Y."/>
            <person name="Liu S."/>
            <person name="Liu Y."/>
        </authorList>
    </citation>
    <scope>NUCLEOTIDE SEQUENCE</scope>
    <source>
        <strain evidence="1">ZJU_SS_LIU_2023</strain>
    </source>
</reference>
<protein>
    <submittedName>
        <fullName evidence="1">Uncharacterized protein</fullName>
    </submittedName>
</protein>
<name>A0ACC2N7Q4_9HYME</name>
<sequence>MFRERLRLLSLSLVPVDSLHRARIESAHCKCIMESIKKLKEEMACPELFKQSAKVEGEISRHFIYLHGILQNLEQQLKNQLRKQRSDHLKNIDEFTNRLTDQEEKLSSAIRVAMDVYRNNGQVDLKKFTEKLTEFANLPCHIIRKDDDDGDESIRLEMEDLIVERMKTHLQLHISGGRKFEIVGTNDLPEDYELDTPPPAESMSSIMESSIRSYSEKDALSMGLTMPSLSSSNVSHEEFHLDESLSANEGNKDLVIVTHIRDPQDFYVFKLSSTQALKEVNAEIERVVEADTSPTNELSLNQMYIVQRSEDLKWYRARLTNIDDKKRCEMFYVDFGWKETGVTADRIRNNTLPLTFHNSLAMHCTLGDIAPRDGEWTDEALTRFKDMVSGYQFTMHILINRDPIYTVDLTGEHLNGVSVQKWLLDTKLAKSHTYYKLQRMNPLSAHQFYTEKLKLEKYHDAIVSHVESPSCLYVTKPPTSEDLHQLHSFYQEYAKYLESDPPPLKNPEYGTTVALHDPPVWRRGYITNVDADEKKIDVFLVDNGRTVTVRYSDVSLLPSRFCRYSAQAIRISLAEIAPLNNDKWSDDAIEYLKKHLENQKVEVLPLKFNDEKYEAFIFHKDNLRNMSSNLAAQGFALETGISARNIKANKGMPIMSKSARKRMANFLKSGDGSRETTKEIHGKKKSDKVAQSAIKKKSVEDSDPYKAQVIINRVVSPYDIYVSMAHNVREYTKMMSKMQEFYQENHGTLEGDLSSDIIYCIYSPKDMRFCRAQFLGMSEDDPTVAKMSLIDLGQVENIPVDAIQPLKKKFLKVPRHMFKIRLAGIRPCGDTDKWPSTSCGLLNDILHDTGDIKYYITVVDAQDEDETVPVNLYIRRNVITGPTQPNRKETISVSQKLKDEGLALPVRGHVDGRELAIELKKKLQLEPIGEIMNQESDCFETIVKCETQLDSIIEDENEKEDDDENGKESDNEIPIEESNDAQIDNASHDDSSESIPAMAKQSGWIPAIHLKEEEFNAEISYVDDGCYVYFHPDTEEYNRTLDYISSTLDKHYTNRTIEPQDREWEVGDSCIANYHADKKWYRAVVRGIDKNGSLKVEFVDYGNLELCPIGTVVKKIVLEHIPIQATKATLVGLRPEGRVWKTDHLDVIHNAIVSKKLKVKVHSKPPDPWKIAAWLIDGISLIPVPWYIKNKTQVPCITDTISLLPGDERFVEESESLNVSQENITLPSIPSINFNGNSRPMSTSLDSDDTTADASLSLLNQSFNEEESFKEDFSETLRNQEDLYANSIIAMNKFGPPKCNGTSTSPSDRSDSKSSPISTLSSSSLKKAFSRMVDSQRSLIECNGNNGSFDSSSDDNIACKEAVISGHFVYLNINTDDVDIGSVKSEALFNDENIIPSSTPLNTSISDDFEDLIPGEIDLKRYGINQFKMTIGQQIDYTYFSGCLVETKNEEVDDWIRISRIDQAEIQELALEQPVLSDVRVGQCCITKYTDGSWYRAVIINIYVAQKGQNQKVAEIEFLDYGNTQMISNFTRLRTCKKRWLKVPRMCVKFYLSNVKQVEGHEGDTQQLMSEIFGPDQVLFAKVKKYDPCLELDIFASKQSKKLVYAEIIEKGHLELVD</sequence>